<feature type="region of interest" description="Disordered" evidence="1">
    <location>
        <begin position="217"/>
        <end position="248"/>
    </location>
</feature>
<feature type="transmembrane region" description="Helical" evidence="2">
    <location>
        <begin position="103"/>
        <end position="123"/>
    </location>
</feature>
<keyword evidence="2" id="KW-1133">Transmembrane helix</keyword>
<dbReference type="PANTHER" id="PTHR11360:SF303">
    <property type="entry name" value="MAJOR FACILITATOR SUPERFAMILY (MFS) PROFILE DOMAIN-CONTAINING PROTEIN"/>
    <property type="match status" value="1"/>
</dbReference>
<proteinExistence type="predicted"/>
<dbReference type="SUPFAM" id="SSF103473">
    <property type="entry name" value="MFS general substrate transporter"/>
    <property type="match status" value="1"/>
</dbReference>
<evidence type="ECO:0000256" key="2">
    <source>
        <dbReference type="SAM" id="Phobius"/>
    </source>
</evidence>
<feature type="compositionally biased region" description="Polar residues" evidence="1">
    <location>
        <begin position="234"/>
        <end position="244"/>
    </location>
</feature>
<dbReference type="InParanoid" id="A0A7M7HMK1"/>
<dbReference type="InterPro" id="IPR036259">
    <property type="entry name" value="MFS_trans_sf"/>
</dbReference>
<feature type="transmembrane region" description="Helical" evidence="2">
    <location>
        <begin position="135"/>
        <end position="155"/>
    </location>
</feature>
<dbReference type="Gene3D" id="1.20.1250.20">
    <property type="entry name" value="MFS general substrate transporter like domains"/>
    <property type="match status" value="1"/>
</dbReference>
<dbReference type="OrthoDB" id="6099974at2759"/>
<dbReference type="Proteomes" id="UP000007110">
    <property type="component" value="Unassembled WGS sequence"/>
</dbReference>
<feature type="transmembrane region" description="Helical" evidence="2">
    <location>
        <begin position="275"/>
        <end position="299"/>
    </location>
</feature>
<dbReference type="InterPro" id="IPR050327">
    <property type="entry name" value="Proton-linked_MCT"/>
</dbReference>
<dbReference type="AlphaFoldDB" id="A0A7M7HMK1"/>
<name>A0A7M7HMK1_STRPU</name>
<protein>
    <submittedName>
        <fullName evidence="3">Uncharacterized protein</fullName>
    </submittedName>
</protein>
<feature type="transmembrane region" description="Helical" evidence="2">
    <location>
        <begin position="311"/>
        <end position="334"/>
    </location>
</feature>
<reference evidence="3" key="2">
    <citation type="submission" date="2021-01" db="UniProtKB">
        <authorList>
            <consortium name="EnsemblMetazoa"/>
        </authorList>
    </citation>
    <scope>IDENTIFICATION</scope>
</reference>
<dbReference type="GO" id="GO:0005886">
    <property type="term" value="C:plasma membrane"/>
    <property type="evidence" value="ECO:0000318"/>
    <property type="project" value="GO_Central"/>
</dbReference>
<dbReference type="InterPro" id="IPR011701">
    <property type="entry name" value="MFS"/>
</dbReference>
<evidence type="ECO:0000256" key="1">
    <source>
        <dbReference type="SAM" id="MobiDB-lite"/>
    </source>
</evidence>
<keyword evidence="2" id="KW-0472">Membrane</keyword>
<keyword evidence="2" id="KW-0812">Transmembrane</keyword>
<dbReference type="EnsemblMetazoa" id="XM_011682936">
    <property type="protein sequence ID" value="XP_011681238"/>
    <property type="gene ID" value="LOC105446319"/>
</dbReference>
<feature type="transmembrane region" description="Helical" evidence="2">
    <location>
        <begin position="167"/>
        <end position="186"/>
    </location>
</feature>
<dbReference type="GO" id="GO:0008028">
    <property type="term" value="F:monocarboxylic acid transmembrane transporter activity"/>
    <property type="evidence" value="ECO:0000318"/>
    <property type="project" value="GO_Central"/>
</dbReference>
<feature type="transmembrane region" description="Helical" evidence="2">
    <location>
        <begin position="21"/>
        <end position="40"/>
    </location>
</feature>
<feature type="transmembrane region" description="Helical" evidence="2">
    <location>
        <begin position="373"/>
        <end position="396"/>
    </location>
</feature>
<dbReference type="Pfam" id="PF07690">
    <property type="entry name" value="MFS_1"/>
    <property type="match status" value="1"/>
</dbReference>
<organism evidence="3 4">
    <name type="scientific">Strongylocentrotus purpuratus</name>
    <name type="common">Purple sea urchin</name>
    <dbReference type="NCBI Taxonomy" id="7668"/>
    <lineage>
        <taxon>Eukaryota</taxon>
        <taxon>Metazoa</taxon>
        <taxon>Echinodermata</taxon>
        <taxon>Eleutherozoa</taxon>
        <taxon>Echinozoa</taxon>
        <taxon>Echinoidea</taxon>
        <taxon>Euechinoidea</taxon>
        <taxon>Echinacea</taxon>
        <taxon>Camarodonta</taxon>
        <taxon>Echinidea</taxon>
        <taxon>Strongylocentrotidae</taxon>
        <taxon>Strongylocentrotus</taxon>
    </lineage>
</organism>
<feature type="transmembrane region" description="Helical" evidence="2">
    <location>
        <begin position="52"/>
        <end position="72"/>
    </location>
</feature>
<evidence type="ECO:0000313" key="3">
    <source>
        <dbReference type="EnsemblMetazoa" id="XP_011681238"/>
    </source>
</evidence>
<feature type="transmembrane region" description="Helical" evidence="2">
    <location>
        <begin position="341"/>
        <end position="361"/>
    </location>
</feature>
<dbReference type="RefSeq" id="XP_011681238.2">
    <property type="nucleotide sequence ID" value="XM_011682936.2"/>
</dbReference>
<feature type="transmembrane region" description="Helical" evidence="2">
    <location>
        <begin position="79"/>
        <end position="97"/>
    </location>
</feature>
<dbReference type="GeneID" id="105446319"/>
<dbReference type="KEGG" id="spu:105446319"/>
<feature type="transmembrane region" description="Helical" evidence="2">
    <location>
        <begin position="403"/>
        <end position="422"/>
    </location>
</feature>
<accession>A0A7M7HMK1</accession>
<reference evidence="4" key="1">
    <citation type="submission" date="2015-02" db="EMBL/GenBank/DDBJ databases">
        <title>Genome sequencing for Strongylocentrotus purpuratus.</title>
        <authorList>
            <person name="Murali S."/>
            <person name="Liu Y."/>
            <person name="Vee V."/>
            <person name="English A."/>
            <person name="Wang M."/>
            <person name="Skinner E."/>
            <person name="Han Y."/>
            <person name="Muzny D.M."/>
            <person name="Worley K.C."/>
            <person name="Gibbs R.A."/>
        </authorList>
    </citation>
    <scope>NUCLEOTIDE SEQUENCE</scope>
</reference>
<sequence>MSGGTSSESWRYVVGVSKFGVNFLIQGLLKAFGVLVPALVNKLETNYGTIGFMLALQLTVFFMACPLVRILAKRINPRALCIVGSVGSSAAIIASAFVDSPVWFGFALFMTGLFSSPINQISFEVLHQYFGEQFGFVNSICLLGVLCGGMVFPVLTSKLHDAYGLEGALLCLAAIFLHCSPIAATLRPQRSSTNGFYRLPACEEGDIGRVIELPEGASSEENNPTLQPDDYETAEQSNSSAVSQNEEDSAKSKLDRVVDFLSVILNIPMLAQEKAFCFFFLPCKYILQVTMVSWTLFVVSYGLTKGLDESLAAYLPVAGALGGFINQVVVTIILHFRPHSGAIIFTANMASVAVAFFLYQLSVSFNHLLVCSFFAGGGIFGAFPASYSVLALYVATENFASMLSIKCFVTGAAVISSGYMTGEL</sequence>
<evidence type="ECO:0000313" key="4">
    <source>
        <dbReference type="Proteomes" id="UP000007110"/>
    </source>
</evidence>
<keyword evidence="4" id="KW-1185">Reference proteome</keyword>
<dbReference type="PANTHER" id="PTHR11360">
    <property type="entry name" value="MONOCARBOXYLATE TRANSPORTER"/>
    <property type="match status" value="1"/>
</dbReference>